<gene>
    <name evidence="3" type="ORF">KGQ91_08290</name>
</gene>
<keyword evidence="2" id="KW-0732">Signal</keyword>
<dbReference type="Proteomes" id="UP001319883">
    <property type="component" value="Unassembled WGS sequence"/>
</dbReference>
<evidence type="ECO:0000313" key="4">
    <source>
        <dbReference type="Proteomes" id="UP001319883"/>
    </source>
</evidence>
<dbReference type="InterPro" id="IPR023390">
    <property type="entry name" value="Phage_M13_G8P_capsid_dom_sf"/>
</dbReference>
<feature type="signal peptide" evidence="2">
    <location>
        <begin position="1"/>
        <end position="40"/>
    </location>
</feature>
<dbReference type="SUPFAM" id="SSF57987">
    <property type="entry name" value="Inovirus (filamentous phage) major coat protein"/>
    <property type="match status" value="1"/>
</dbReference>
<keyword evidence="4" id="KW-1185">Reference proteome</keyword>
<dbReference type="Gene3D" id="1.20.5.80">
    <property type="match status" value="1"/>
</dbReference>
<protein>
    <submittedName>
        <fullName evidence="3">Capsid protein</fullName>
    </submittedName>
</protein>
<proteinExistence type="predicted"/>
<evidence type="ECO:0000256" key="1">
    <source>
        <dbReference type="SAM" id="Phobius"/>
    </source>
</evidence>
<keyword evidence="1" id="KW-0472">Membrane</keyword>
<organism evidence="3 4">
    <name type="scientific">Modicisalibacter tunisiensis</name>
    <dbReference type="NCBI Taxonomy" id="390637"/>
    <lineage>
        <taxon>Bacteria</taxon>
        <taxon>Pseudomonadati</taxon>
        <taxon>Pseudomonadota</taxon>
        <taxon>Gammaproteobacteria</taxon>
        <taxon>Oceanospirillales</taxon>
        <taxon>Halomonadaceae</taxon>
        <taxon>Modicisalibacter</taxon>
    </lineage>
</organism>
<dbReference type="EMBL" id="JAGXFD010000001">
    <property type="protein sequence ID" value="MBZ9567680.1"/>
    <property type="molecule type" value="Genomic_DNA"/>
</dbReference>
<reference evidence="3 4" key="1">
    <citation type="submission" date="2021-05" db="EMBL/GenBank/DDBJ databases">
        <title>Petroleum and Energy Research Collection (APPE): ex situ preservation of microbial diversity associated with the oil industry and exploitation of its biotechnological potential.</title>
        <authorList>
            <person name="Paixao C.T.M."/>
            <person name="Gomes M.B."/>
            <person name="Oliveira V.M."/>
        </authorList>
    </citation>
    <scope>NUCLEOTIDE SEQUENCE [LARGE SCALE GENOMIC DNA]</scope>
    <source>
        <strain evidence="3 4">LIT2</strain>
    </source>
</reference>
<dbReference type="RefSeq" id="WP_224420749.1">
    <property type="nucleotide sequence ID" value="NZ_JAGXFD010000001.1"/>
</dbReference>
<name>A0ABS7WYH0_9GAMM</name>
<feature type="transmembrane region" description="Helical" evidence="1">
    <location>
        <begin position="64"/>
        <end position="83"/>
    </location>
</feature>
<keyword evidence="1" id="KW-1133">Transmembrane helix</keyword>
<comment type="caution">
    <text evidence="3">The sequence shown here is derived from an EMBL/GenBank/DDBJ whole genome shotgun (WGS) entry which is preliminary data.</text>
</comment>
<accession>A0ABS7WYH0</accession>
<dbReference type="InterPro" id="IPR008020">
    <property type="entry name" value="G8P"/>
</dbReference>
<keyword evidence="1" id="KW-0812">Transmembrane</keyword>
<evidence type="ECO:0000313" key="3">
    <source>
        <dbReference type="EMBL" id="MBZ9567680.1"/>
    </source>
</evidence>
<evidence type="ECO:0000256" key="2">
    <source>
        <dbReference type="SAM" id="SignalP"/>
    </source>
</evidence>
<feature type="chain" id="PRO_5047409558" evidence="2">
    <location>
        <begin position="41"/>
        <end position="91"/>
    </location>
</feature>
<dbReference type="Pfam" id="PF19199">
    <property type="entry name" value="Phage_coatGP8"/>
    <property type="match status" value="1"/>
</dbReference>
<sequence length="91" mass="9240">MTIATQAKQRIAHVRATLGRKSLAMTAGAGALVVSGFASATTSDPSAASQAFSELQSQASDMASQAWPVVTAIVGSLLAIGLFKKFANKAT</sequence>